<evidence type="ECO:0000256" key="3">
    <source>
        <dbReference type="ARBA" id="ARBA00022917"/>
    </source>
</evidence>
<keyword evidence="2" id="KW-0251">Elongation factor</keyword>
<keyword evidence="5" id="KW-0732">Signal</keyword>
<evidence type="ECO:0000256" key="1">
    <source>
        <dbReference type="ARBA" id="ARBA00022741"/>
    </source>
</evidence>
<dbReference type="InterPro" id="IPR004160">
    <property type="entry name" value="Transl_elong_EFTu/EF1A_C"/>
</dbReference>
<sequence length="133" mass="14112">MRSMLAAVALLAAAPSATAQSALPNTLPDPVGFAEGQRLSGTLQLNYSEDGRNARRTAIFDNYRPKVAFNGREVVCMFDLADVRSLAPGESGPVTLECKEPVAVHRDATRLDVREGGKTVGHIDVQLPPPADG</sequence>
<evidence type="ECO:0000313" key="7">
    <source>
        <dbReference type="EMBL" id="MBZ4040425.1"/>
    </source>
</evidence>
<protein>
    <recommendedName>
        <fullName evidence="6">Translation elongation factor EFTu/EF1A C-terminal domain-containing protein</fullName>
    </recommendedName>
</protein>
<feature type="domain" description="Translation elongation factor EFTu/EF1A C-terminal" evidence="6">
    <location>
        <begin position="54"/>
        <end position="122"/>
    </location>
</feature>
<dbReference type="Pfam" id="PF03143">
    <property type="entry name" value="GTP_EFTU_D3"/>
    <property type="match status" value="1"/>
</dbReference>
<accession>A0ABS7T9B8</accession>
<keyword evidence="8" id="KW-1185">Reference proteome</keyword>
<evidence type="ECO:0000256" key="4">
    <source>
        <dbReference type="ARBA" id="ARBA00023134"/>
    </source>
</evidence>
<proteinExistence type="predicted"/>
<evidence type="ECO:0000256" key="2">
    <source>
        <dbReference type="ARBA" id="ARBA00022768"/>
    </source>
</evidence>
<dbReference type="InterPro" id="IPR009001">
    <property type="entry name" value="Transl_elong_EF1A/Init_IF2_C"/>
</dbReference>
<dbReference type="Gene3D" id="2.40.30.10">
    <property type="entry name" value="Translation factors"/>
    <property type="match status" value="1"/>
</dbReference>
<keyword evidence="4" id="KW-0342">GTP-binding</keyword>
<keyword evidence="3" id="KW-0648">Protein biosynthesis</keyword>
<evidence type="ECO:0000259" key="6">
    <source>
        <dbReference type="Pfam" id="PF03143"/>
    </source>
</evidence>
<gene>
    <name evidence="7" type="ORF">K6753_12875</name>
</gene>
<evidence type="ECO:0000256" key="5">
    <source>
        <dbReference type="SAM" id="SignalP"/>
    </source>
</evidence>
<feature type="chain" id="PRO_5047449091" description="Translation elongation factor EFTu/EF1A C-terminal domain-containing protein" evidence="5">
    <location>
        <begin position="20"/>
        <end position="133"/>
    </location>
</feature>
<evidence type="ECO:0000313" key="8">
    <source>
        <dbReference type="Proteomes" id="UP001430954"/>
    </source>
</evidence>
<keyword evidence="1" id="KW-0547">Nucleotide-binding</keyword>
<dbReference type="Proteomes" id="UP001430954">
    <property type="component" value="Unassembled WGS sequence"/>
</dbReference>
<comment type="caution">
    <text evidence="7">The sequence shown here is derived from an EMBL/GenBank/DDBJ whole genome shotgun (WGS) entry which is preliminary data.</text>
</comment>
<dbReference type="SUPFAM" id="SSF50465">
    <property type="entry name" value="EF-Tu/eEF-1alpha/eIF2-gamma C-terminal domain"/>
    <property type="match status" value="1"/>
</dbReference>
<organism evidence="7 8">
    <name type="scientific">Novilysobacter selenitireducens</name>
    <dbReference type="NCBI Taxonomy" id="2872639"/>
    <lineage>
        <taxon>Bacteria</taxon>
        <taxon>Pseudomonadati</taxon>
        <taxon>Pseudomonadota</taxon>
        <taxon>Gammaproteobacteria</taxon>
        <taxon>Lysobacterales</taxon>
        <taxon>Lysobacteraceae</taxon>
        <taxon>Novilysobacter</taxon>
    </lineage>
</organism>
<reference evidence="7 8" key="1">
    <citation type="submission" date="2021-09" db="EMBL/GenBank/DDBJ databases">
        <title>Lysobacter sp. 13A isolated from the river sediment.</title>
        <authorList>
            <person name="Liu H."/>
            <person name="Li S."/>
            <person name="Mao S."/>
        </authorList>
    </citation>
    <scope>NUCLEOTIDE SEQUENCE [LARGE SCALE GENOMIC DNA]</scope>
    <source>
        <strain evidence="7 8">13A</strain>
    </source>
</reference>
<dbReference type="RefSeq" id="WP_223676872.1">
    <property type="nucleotide sequence ID" value="NZ_JAINZW010000006.1"/>
</dbReference>
<dbReference type="EMBL" id="JAINZW010000006">
    <property type="protein sequence ID" value="MBZ4040425.1"/>
    <property type="molecule type" value="Genomic_DNA"/>
</dbReference>
<feature type="signal peptide" evidence="5">
    <location>
        <begin position="1"/>
        <end position="19"/>
    </location>
</feature>
<name>A0ABS7T9B8_9GAMM</name>